<dbReference type="PANTHER" id="PTHR37162">
    <property type="entry name" value="HAT FAMILY DIMERISATION DOMAINCONTAINING PROTEIN-RELATED"/>
    <property type="match status" value="1"/>
</dbReference>
<reference evidence="2" key="1">
    <citation type="submission" date="2025-08" db="UniProtKB">
        <authorList>
            <consortium name="RefSeq"/>
        </authorList>
    </citation>
    <scope>IDENTIFICATION</scope>
    <source>
        <tissue evidence="2">Gonads</tissue>
    </source>
</reference>
<dbReference type="KEGG" id="soy:115889120"/>
<accession>A0A6J2YNS7</accession>
<keyword evidence="1" id="KW-1185">Reference proteome</keyword>
<protein>
    <submittedName>
        <fullName evidence="2">Uncharacterized protein LOC115889120</fullName>
    </submittedName>
</protein>
<dbReference type="PANTHER" id="PTHR37162:SF1">
    <property type="entry name" value="BED-TYPE DOMAIN-CONTAINING PROTEIN"/>
    <property type="match status" value="1"/>
</dbReference>
<gene>
    <name evidence="2" type="primary">LOC115889120</name>
</gene>
<dbReference type="GeneID" id="115889120"/>
<evidence type="ECO:0000313" key="1">
    <source>
        <dbReference type="Proteomes" id="UP000504635"/>
    </source>
</evidence>
<dbReference type="AlphaFoldDB" id="A0A6J2YNS7"/>
<dbReference type="InterPro" id="IPR012337">
    <property type="entry name" value="RNaseH-like_sf"/>
</dbReference>
<organism evidence="1 2">
    <name type="scientific">Sitophilus oryzae</name>
    <name type="common">Rice weevil</name>
    <name type="synonym">Curculio oryzae</name>
    <dbReference type="NCBI Taxonomy" id="7048"/>
    <lineage>
        <taxon>Eukaryota</taxon>
        <taxon>Metazoa</taxon>
        <taxon>Ecdysozoa</taxon>
        <taxon>Arthropoda</taxon>
        <taxon>Hexapoda</taxon>
        <taxon>Insecta</taxon>
        <taxon>Pterygota</taxon>
        <taxon>Neoptera</taxon>
        <taxon>Endopterygota</taxon>
        <taxon>Coleoptera</taxon>
        <taxon>Polyphaga</taxon>
        <taxon>Cucujiformia</taxon>
        <taxon>Curculionidae</taxon>
        <taxon>Dryophthorinae</taxon>
        <taxon>Sitophilus</taxon>
    </lineage>
</organism>
<dbReference type="RefSeq" id="XP_030764914.1">
    <property type="nucleotide sequence ID" value="XM_030909054.1"/>
</dbReference>
<name>A0A6J2YNS7_SITOR</name>
<dbReference type="InParanoid" id="A0A6J2YNS7"/>
<sequence length="221" mass="25279">MDETTDVATQKSLVVVIRFYDEKVTDHFFGLLEIHQGTSNEIDQTTINHLKNNNIPLTKMIGLAADNAAVMMGNIKGVQALFRQDVPSLFVMGCICHTFHLCASAAAIKLPNTLEEFARGVYNFFSNSSKRLRFLNECQSFLDEKPHKMLHPSQTRWLSLQEVVNRILLHWNSLKLVFQDAVLAENLQSFQTTLNNLNDPIYKLYFLFLSYVLEIVNQLPN</sequence>
<evidence type="ECO:0000313" key="2">
    <source>
        <dbReference type="RefSeq" id="XP_030764914.1"/>
    </source>
</evidence>
<dbReference type="OrthoDB" id="6756381at2759"/>
<dbReference type="SUPFAM" id="SSF53098">
    <property type="entry name" value="Ribonuclease H-like"/>
    <property type="match status" value="1"/>
</dbReference>
<dbReference type="Proteomes" id="UP000504635">
    <property type="component" value="Unplaced"/>
</dbReference>
<proteinExistence type="predicted"/>